<dbReference type="CDD" id="cd00086">
    <property type="entry name" value="homeodomain"/>
    <property type="match status" value="1"/>
</dbReference>
<protein>
    <submittedName>
        <fullName evidence="9">Homeobox protein ARX</fullName>
    </submittedName>
</protein>
<accession>A0A9Q1BMQ9</accession>
<dbReference type="SUPFAM" id="SSF46689">
    <property type="entry name" value="Homeodomain-like"/>
    <property type="match status" value="1"/>
</dbReference>
<proteinExistence type="predicted"/>
<dbReference type="InterPro" id="IPR001356">
    <property type="entry name" value="HD"/>
</dbReference>
<dbReference type="AlphaFoldDB" id="A0A9Q1BMQ9"/>
<evidence type="ECO:0000256" key="6">
    <source>
        <dbReference type="PROSITE-ProRule" id="PRU00108"/>
    </source>
</evidence>
<keyword evidence="4 6" id="KW-0371">Homeobox</keyword>
<dbReference type="Pfam" id="PF00046">
    <property type="entry name" value="Homeodomain"/>
    <property type="match status" value="1"/>
</dbReference>
<dbReference type="Gene3D" id="1.10.10.60">
    <property type="entry name" value="Homeodomain-like"/>
    <property type="match status" value="1"/>
</dbReference>
<dbReference type="GO" id="GO:0005634">
    <property type="term" value="C:nucleus"/>
    <property type="evidence" value="ECO:0007669"/>
    <property type="project" value="UniProtKB-SubCell"/>
</dbReference>
<keyword evidence="5 6" id="KW-0539">Nucleus</keyword>
<dbReference type="SMART" id="SM00389">
    <property type="entry name" value="HOX"/>
    <property type="match status" value="1"/>
</dbReference>
<evidence type="ECO:0000256" key="7">
    <source>
        <dbReference type="RuleBase" id="RU000682"/>
    </source>
</evidence>
<dbReference type="GO" id="GO:0000977">
    <property type="term" value="F:RNA polymerase II transcription regulatory region sequence-specific DNA binding"/>
    <property type="evidence" value="ECO:0007669"/>
    <property type="project" value="TreeGrafter"/>
</dbReference>
<dbReference type="PROSITE" id="PS50071">
    <property type="entry name" value="HOMEOBOX_2"/>
    <property type="match status" value="1"/>
</dbReference>
<dbReference type="Proteomes" id="UP001152320">
    <property type="component" value="Chromosome 14"/>
</dbReference>
<comment type="caution">
    <text evidence="9">The sequence shown here is derived from an EMBL/GenBank/DDBJ whole genome shotgun (WGS) entry which is preliminary data.</text>
</comment>
<keyword evidence="10" id="KW-1185">Reference proteome</keyword>
<reference evidence="9" key="1">
    <citation type="submission" date="2021-10" db="EMBL/GenBank/DDBJ databases">
        <title>Tropical sea cucumber genome reveals ecological adaptation and Cuvierian tubules defense mechanism.</title>
        <authorList>
            <person name="Chen T."/>
        </authorList>
    </citation>
    <scope>NUCLEOTIDE SEQUENCE</scope>
    <source>
        <strain evidence="9">Nanhai2018</strain>
        <tissue evidence="9">Muscle</tissue>
    </source>
</reference>
<keyword evidence="2" id="KW-0217">Developmental protein</keyword>
<dbReference type="FunFam" id="1.10.10.60:FF:000057">
    <property type="entry name" value="Short stature homeobox 2"/>
    <property type="match status" value="1"/>
</dbReference>
<gene>
    <name evidence="9" type="ORF">HOLleu_29034</name>
</gene>
<evidence type="ECO:0000256" key="4">
    <source>
        <dbReference type="ARBA" id="ARBA00023155"/>
    </source>
</evidence>
<dbReference type="PANTHER" id="PTHR24329:SF543">
    <property type="entry name" value="FI01017P-RELATED"/>
    <property type="match status" value="1"/>
</dbReference>
<evidence type="ECO:0000256" key="2">
    <source>
        <dbReference type="ARBA" id="ARBA00022473"/>
    </source>
</evidence>
<comment type="subcellular location">
    <subcellularLocation>
        <location evidence="1 6 7">Nucleus</location>
    </subcellularLocation>
</comment>
<dbReference type="GO" id="GO:0000981">
    <property type="term" value="F:DNA-binding transcription factor activity, RNA polymerase II-specific"/>
    <property type="evidence" value="ECO:0007669"/>
    <property type="project" value="TreeGrafter"/>
</dbReference>
<evidence type="ECO:0000256" key="1">
    <source>
        <dbReference type="ARBA" id="ARBA00004123"/>
    </source>
</evidence>
<evidence type="ECO:0000313" key="10">
    <source>
        <dbReference type="Proteomes" id="UP001152320"/>
    </source>
</evidence>
<dbReference type="OrthoDB" id="6159439at2759"/>
<sequence>MKPNTVQELHPAVVCQMITPTIMANSDHKVNEAATPPQSTISDFSINALLKTSKPDSEAVKLREGCIGDMDRTRTPPVSHADQVESTGNTAKEIIDHDESKDHANELGKQHCDAATGIDLSIHKHKLEDGAGLNQKVRRSRTTFTTFQLHQLEKAFERTQYPDVFMREELAMRLDLSESRVQVVWFQNRRAKWRKRDKLMGTDLRRFCLPDHADPTTALPSFFNFPACTFPPDFPYSAMARSSVLPLTPFMPAPIPFDRYPFSTSAFPFTTSRGFPIHPAQLSQHVRTSPVIPYPSVTDSPVKVSKVDIFPNPHLSEKTDFLRRRSIDKLRSSAKTYEVIEIPHDGNPTPHI</sequence>
<organism evidence="9 10">
    <name type="scientific">Holothuria leucospilota</name>
    <name type="common">Black long sea cucumber</name>
    <name type="synonym">Mertensiothuria leucospilota</name>
    <dbReference type="NCBI Taxonomy" id="206669"/>
    <lineage>
        <taxon>Eukaryota</taxon>
        <taxon>Metazoa</taxon>
        <taxon>Echinodermata</taxon>
        <taxon>Eleutherozoa</taxon>
        <taxon>Echinozoa</taxon>
        <taxon>Holothuroidea</taxon>
        <taxon>Aspidochirotacea</taxon>
        <taxon>Aspidochirotida</taxon>
        <taxon>Holothuriidae</taxon>
        <taxon>Holothuria</taxon>
    </lineage>
</organism>
<dbReference type="InterPro" id="IPR050649">
    <property type="entry name" value="Paired_Homeobox_TFs"/>
</dbReference>
<name>A0A9Q1BMQ9_HOLLE</name>
<feature type="domain" description="Homeobox" evidence="8">
    <location>
        <begin position="135"/>
        <end position="196"/>
    </location>
</feature>
<dbReference type="PANTHER" id="PTHR24329">
    <property type="entry name" value="HOMEOBOX PROTEIN ARISTALESS"/>
    <property type="match status" value="1"/>
</dbReference>
<evidence type="ECO:0000313" key="9">
    <source>
        <dbReference type="EMBL" id="KAJ8029598.1"/>
    </source>
</evidence>
<evidence type="ECO:0000256" key="5">
    <source>
        <dbReference type="ARBA" id="ARBA00023242"/>
    </source>
</evidence>
<evidence type="ECO:0000256" key="3">
    <source>
        <dbReference type="ARBA" id="ARBA00023125"/>
    </source>
</evidence>
<dbReference type="EMBL" id="JAIZAY010000014">
    <property type="protein sequence ID" value="KAJ8029598.1"/>
    <property type="molecule type" value="Genomic_DNA"/>
</dbReference>
<feature type="DNA-binding region" description="Homeobox" evidence="6">
    <location>
        <begin position="137"/>
        <end position="197"/>
    </location>
</feature>
<evidence type="ECO:0000259" key="8">
    <source>
        <dbReference type="PROSITE" id="PS50071"/>
    </source>
</evidence>
<dbReference type="InterPro" id="IPR009057">
    <property type="entry name" value="Homeodomain-like_sf"/>
</dbReference>
<keyword evidence="3 6" id="KW-0238">DNA-binding</keyword>